<sequence length="280" mass="30487">MTRTPRIDAHHHLWRYDAEAFGWIDPASAIARDFDTHALTAALASREIDGAITVQARQVPDETRMLLDAAARCPAIRGVVGWIDLRAEDIAARLAAEATPLLVGYRHVVQDEPDAGFLLDDAFVRGVRAVAAQGLRYDLLVDHRQLATVPVLLDRVGEGRFVLDHAAKPAIAAGGWQPWAERLAAVAACPGVMCKVSGLVTEADYARWTADDLERYLDHVFALFGPARLMWGSDWPVCLLAAEYGAVHDVIASYVARHCPSAADGIFGGHALAFYGVEMR</sequence>
<dbReference type="Proteomes" id="UP000522313">
    <property type="component" value="Unassembled WGS sequence"/>
</dbReference>
<keyword evidence="3" id="KW-0378">Hydrolase</keyword>
<reference evidence="3 4" key="2">
    <citation type="submission" date="2020-08" db="EMBL/GenBank/DDBJ databases">
        <authorList>
            <person name="Partida-Martinez L."/>
            <person name="Huntemann M."/>
            <person name="Clum A."/>
            <person name="Wang J."/>
            <person name="Palaniappan K."/>
            <person name="Ritter S."/>
            <person name="Chen I.-M."/>
            <person name="Stamatis D."/>
            <person name="Reddy T."/>
            <person name="O'Malley R."/>
            <person name="Daum C."/>
            <person name="Shapiro N."/>
            <person name="Ivanova N."/>
            <person name="Kyrpides N."/>
            <person name="Woyke T."/>
        </authorList>
    </citation>
    <scope>NUCLEOTIDE SEQUENCE [LARGE SCALE GENOMIC DNA]</scope>
    <source>
        <strain evidence="3 4">AS3.13</strain>
    </source>
</reference>
<evidence type="ECO:0000259" key="2">
    <source>
        <dbReference type="Pfam" id="PF04909"/>
    </source>
</evidence>
<dbReference type="EMBL" id="JACHBT010000002">
    <property type="protein sequence ID" value="MBB6503644.1"/>
    <property type="molecule type" value="Genomic_DNA"/>
</dbReference>
<accession>A0A7X0MLV9</accession>
<dbReference type="InterPro" id="IPR052350">
    <property type="entry name" value="Metallo-dep_Lactonases"/>
</dbReference>
<evidence type="ECO:0000256" key="1">
    <source>
        <dbReference type="ARBA" id="ARBA00038310"/>
    </source>
</evidence>
<dbReference type="InterPro" id="IPR006680">
    <property type="entry name" value="Amidohydro-rel"/>
</dbReference>
<dbReference type="InterPro" id="IPR032466">
    <property type="entry name" value="Metal_Hydrolase"/>
</dbReference>
<dbReference type="PANTHER" id="PTHR43569">
    <property type="entry name" value="AMIDOHYDROLASE"/>
    <property type="match status" value="1"/>
</dbReference>
<dbReference type="GO" id="GO:0016787">
    <property type="term" value="F:hydrolase activity"/>
    <property type="evidence" value="ECO:0007669"/>
    <property type="project" value="UniProtKB-KW"/>
</dbReference>
<dbReference type="Gene3D" id="3.20.20.140">
    <property type="entry name" value="Metal-dependent hydrolases"/>
    <property type="match status" value="1"/>
</dbReference>
<dbReference type="AlphaFoldDB" id="A0A7X0MLV9"/>
<gene>
    <name evidence="3" type="ORF">F4693_000597</name>
</gene>
<comment type="similarity">
    <text evidence="1">Belongs to the metallo-dependent hydrolases superfamily.</text>
</comment>
<name>A0A7X0MLV9_9SPHN</name>
<protein>
    <submittedName>
        <fullName evidence="3">L-fuconolactonase</fullName>
        <ecNumber evidence="3">3.1.1.-</ecNumber>
    </submittedName>
</protein>
<organism evidence="3 4">
    <name type="scientific">Sphingomonas endophytica</name>
    <dbReference type="NCBI Taxonomy" id="869719"/>
    <lineage>
        <taxon>Bacteria</taxon>
        <taxon>Pseudomonadati</taxon>
        <taxon>Pseudomonadota</taxon>
        <taxon>Alphaproteobacteria</taxon>
        <taxon>Sphingomonadales</taxon>
        <taxon>Sphingomonadaceae</taxon>
        <taxon>Sphingomonas</taxon>
    </lineage>
</organism>
<evidence type="ECO:0000313" key="3">
    <source>
        <dbReference type="EMBL" id="MBB6503644.1"/>
    </source>
</evidence>
<dbReference type="EC" id="3.1.1.-" evidence="3"/>
<comment type="caution">
    <text evidence="3">The sequence shown here is derived from an EMBL/GenBank/DDBJ whole genome shotgun (WGS) entry which is preliminary data.</text>
</comment>
<dbReference type="PANTHER" id="PTHR43569:SF2">
    <property type="entry name" value="AMIDOHYDROLASE-RELATED DOMAIN-CONTAINING PROTEIN"/>
    <property type="match status" value="1"/>
</dbReference>
<dbReference type="Pfam" id="PF04909">
    <property type="entry name" value="Amidohydro_2"/>
    <property type="match status" value="1"/>
</dbReference>
<feature type="domain" description="Amidohydrolase-related" evidence="2">
    <location>
        <begin position="7"/>
        <end position="276"/>
    </location>
</feature>
<proteinExistence type="inferred from homology"/>
<dbReference type="SUPFAM" id="SSF51556">
    <property type="entry name" value="Metallo-dependent hydrolases"/>
    <property type="match status" value="1"/>
</dbReference>
<evidence type="ECO:0000313" key="4">
    <source>
        <dbReference type="Proteomes" id="UP000522313"/>
    </source>
</evidence>
<reference evidence="3 4" key="1">
    <citation type="submission" date="2020-08" db="EMBL/GenBank/DDBJ databases">
        <title>The Agave Microbiome: Exploring the role of microbial communities in plant adaptations to desert environments.</title>
        <authorList>
            <person name="Partida-Martinez L.P."/>
        </authorList>
    </citation>
    <scope>NUCLEOTIDE SEQUENCE [LARGE SCALE GENOMIC DNA]</scope>
    <source>
        <strain evidence="3 4">AS3.13</strain>
    </source>
</reference>
<dbReference type="RefSeq" id="WP_184504056.1">
    <property type="nucleotide sequence ID" value="NZ_JACHBT010000002.1"/>
</dbReference>